<evidence type="ECO:0000313" key="3">
    <source>
        <dbReference type="Proteomes" id="UP000659223"/>
    </source>
</evidence>
<name>A0ABQ2Z7M9_9ACTN</name>
<comment type="caution">
    <text evidence="2">The sequence shown here is derived from an EMBL/GenBank/DDBJ whole genome shotgun (WGS) entry which is preliminary data.</text>
</comment>
<evidence type="ECO:0000256" key="1">
    <source>
        <dbReference type="SAM" id="MobiDB-lite"/>
    </source>
</evidence>
<reference evidence="3" key="1">
    <citation type="journal article" date="2019" name="Int. J. Syst. Evol. Microbiol.">
        <title>The Global Catalogue of Microorganisms (GCM) 10K type strain sequencing project: providing services to taxonomists for standard genome sequencing and annotation.</title>
        <authorList>
            <consortium name="The Broad Institute Genomics Platform"/>
            <consortium name="The Broad Institute Genome Sequencing Center for Infectious Disease"/>
            <person name="Wu L."/>
            <person name="Ma J."/>
        </authorList>
    </citation>
    <scope>NUCLEOTIDE SEQUENCE [LARGE SCALE GENOMIC DNA]</scope>
    <source>
        <strain evidence="3">JCM 4586</strain>
    </source>
</reference>
<protein>
    <submittedName>
        <fullName evidence="2">Uncharacterized protein</fullName>
    </submittedName>
</protein>
<gene>
    <name evidence="2" type="ORF">GCM10010324_61410</name>
</gene>
<feature type="region of interest" description="Disordered" evidence="1">
    <location>
        <begin position="1"/>
        <end position="38"/>
    </location>
</feature>
<dbReference type="Proteomes" id="UP000659223">
    <property type="component" value="Unassembled WGS sequence"/>
</dbReference>
<evidence type="ECO:0000313" key="2">
    <source>
        <dbReference type="EMBL" id="GGY06218.1"/>
    </source>
</evidence>
<proteinExistence type="predicted"/>
<keyword evidence="3" id="KW-1185">Reference proteome</keyword>
<accession>A0ABQ2Z7M9</accession>
<sequence length="62" mass="6432">MRASAPKRILQSTAGRPRCRAAGETGEAGGAVTADGAEEPVELEEPELAVVRMTIRMAAPTP</sequence>
<dbReference type="EMBL" id="BMUT01000017">
    <property type="protein sequence ID" value="GGY06218.1"/>
    <property type="molecule type" value="Genomic_DNA"/>
</dbReference>
<organism evidence="2 3">
    <name type="scientific">Streptomyces hiroshimensis</name>
    <dbReference type="NCBI Taxonomy" id="66424"/>
    <lineage>
        <taxon>Bacteria</taxon>
        <taxon>Bacillati</taxon>
        <taxon>Actinomycetota</taxon>
        <taxon>Actinomycetes</taxon>
        <taxon>Kitasatosporales</taxon>
        <taxon>Streptomycetaceae</taxon>
        <taxon>Streptomyces</taxon>
    </lineage>
</organism>
<feature type="compositionally biased region" description="Low complexity" evidence="1">
    <location>
        <begin position="22"/>
        <end position="35"/>
    </location>
</feature>